<comment type="caution">
    <text evidence="5">The sequence shown here is derived from an EMBL/GenBank/DDBJ whole genome shotgun (WGS) entry which is preliminary data.</text>
</comment>
<dbReference type="SUPFAM" id="SSF53335">
    <property type="entry name" value="S-adenosyl-L-methionine-dependent methyltransferases"/>
    <property type="match status" value="1"/>
</dbReference>
<dbReference type="PRINTS" id="PR00505">
    <property type="entry name" value="D12N6MTFRASE"/>
</dbReference>
<dbReference type="GO" id="GO:0032259">
    <property type="term" value="P:methylation"/>
    <property type="evidence" value="ECO:0007669"/>
    <property type="project" value="UniProtKB-KW"/>
</dbReference>
<keyword evidence="1 5" id="KW-0489">Methyltransferase</keyword>
<organism evidence="5 6">
    <name type="scientific">Roseospira goensis</name>
    <dbReference type="NCBI Taxonomy" id="391922"/>
    <lineage>
        <taxon>Bacteria</taxon>
        <taxon>Pseudomonadati</taxon>
        <taxon>Pseudomonadota</taxon>
        <taxon>Alphaproteobacteria</taxon>
        <taxon>Rhodospirillales</taxon>
        <taxon>Rhodospirillaceae</taxon>
        <taxon>Roseospira</taxon>
    </lineage>
</organism>
<evidence type="ECO:0000256" key="4">
    <source>
        <dbReference type="PIRSR" id="PIRSR000398-1"/>
    </source>
</evidence>
<dbReference type="EC" id="2.1.1.72" evidence="5"/>
<dbReference type="PIRSF" id="PIRSF000398">
    <property type="entry name" value="M_m6A_EcoRV"/>
    <property type="match status" value="1"/>
</dbReference>
<dbReference type="PANTHER" id="PTHR30481">
    <property type="entry name" value="DNA ADENINE METHYLASE"/>
    <property type="match status" value="1"/>
</dbReference>
<gene>
    <name evidence="5" type="ORF">GGD88_003603</name>
</gene>
<protein>
    <submittedName>
        <fullName evidence="5">DNA adenine methylase</fullName>
        <ecNumber evidence="5">2.1.1.72</ecNumber>
    </submittedName>
</protein>
<keyword evidence="6" id="KW-1185">Reference proteome</keyword>
<dbReference type="GO" id="GO:0043565">
    <property type="term" value="F:sequence-specific DNA binding"/>
    <property type="evidence" value="ECO:0007669"/>
    <property type="project" value="TreeGrafter"/>
</dbReference>
<dbReference type="Proteomes" id="UP000555728">
    <property type="component" value="Unassembled WGS sequence"/>
</dbReference>
<feature type="binding site" evidence="4">
    <location>
        <position position="19"/>
    </location>
    <ligand>
        <name>S-adenosyl-L-methionine</name>
        <dbReference type="ChEBI" id="CHEBI:59789"/>
    </ligand>
</feature>
<dbReference type="GO" id="GO:1904047">
    <property type="term" value="F:S-adenosyl-L-methionine binding"/>
    <property type="evidence" value="ECO:0007669"/>
    <property type="project" value="TreeGrafter"/>
</dbReference>
<dbReference type="GO" id="GO:0006298">
    <property type="term" value="P:mismatch repair"/>
    <property type="evidence" value="ECO:0007669"/>
    <property type="project" value="TreeGrafter"/>
</dbReference>
<dbReference type="Gene3D" id="3.40.50.150">
    <property type="entry name" value="Vaccinia Virus protein VP39"/>
    <property type="match status" value="2"/>
</dbReference>
<dbReference type="GO" id="GO:0009007">
    <property type="term" value="F:site-specific DNA-methyltransferase (adenine-specific) activity"/>
    <property type="evidence" value="ECO:0007669"/>
    <property type="project" value="UniProtKB-EC"/>
</dbReference>
<dbReference type="InterPro" id="IPR012263">
    <property type="entry name" value="M_m6A_EcoRV"/>
</dbReference>
<keyword evidence="2 5" id="KW-0808">Transferase</keyword>
<evidence type="ECO:0000313" key="6">
    <source>
        <dbReference type="Proteomes" id="UP000555728"/>
    </source>
</evidence>
<name>A0A7W6S3U0_9PROT</name>
<reference evidence="5 6" key="1">
    <citation type="submission" date="2020-08" db="EMBL/GenBank/DDBJ databases">
        <title>Genome sequencing of Purple Non-Sulfur Bacteria from various extreme environments.</title>
        <authorList>
            <person name="Mayer M."/>
        </authorList>
    </citation>
    <scope>NUCLEOTIDE SEQUENCE [LARGE SCALE GENOMIC DNA]</scope>
    <source>
        <strain evidence="5 6">JA135</strain>
    </source>
</reference>
<evidence type="ECO:0000256" key="3">
    <source>
        <dbReference type="ARBA" id="ARBA00022691"/>
    </source>
</evidence>
<dbReference type="EMBL" id="JACIGI010000056">
    <property type="protein sequence ID" value="MBB4287845.1"/>
    <property type="molecule type" value="Genomic_DNA"/>
</dbReference>
<dbReference type="InterPro" id="IPR029063">
    <property type="entry name" value="SAM-dependent_MTases_sf"/>
</dbReference>
<dbReference type="RefSeq" id="WP_184437997.1">
    <property type="nucleotide sequence ID" value="NZ_JACIGI010000056.1"/>
</dbReference>
<keyword evidence="3" id="KW-0949">S-adenosyl-L-methionine</keyword>
<evidence type="ECO:0000256" key="1">
    <source>
        <dbReference type="ARBA" id="ARBA00022603"/>
    </source>
</evidence>
<feature type="binding site" evidence="4">
    <location>
        <position position="190"/>
    </location>
    <ligand>
        <name>S-adenosyl-L-methionine</name>
        <dbReference type="ChEBI" id="CHEBI:59789"/>
    </ligand>
</feature>
<accession>A0A7W6S3U0</accession>
<dbReference type="GO" id="GO:0009307">
    <property type="term" value="P:DNA restriction-modification system"/>
    <property type="evidence" value="ECO:0007669"/>
    <property type="project" value="InterPro"/>
</dbReference>
<proteinExistence type="predicted"/>
<dbReference type="PANTHER" id="PTHR30481:SF4">
    <property type="entry name" value="SITE-SPECIFIC DNA-METHYLTRANSFERASE (ADENINE-SPECIFIC)"/>
    <property type="match status" value="1"/>
</dbReference>
<evidence type="ECO:0000256" key="2">
    <source>
        <dbReference type="ARBA" id="ARBA00022679"/>
    </source>
</evidence>
<feature type="binding site" evidence="4">
    <location>
        <position position="67"/>
    </location>
    <ligand>
        <name>S-adenosyl-L-methionine</name>
        <dbReference type="ChEBI" id="CHEBI:59789"/>
    </ligand>
</feature>
<dbReference type="AlphaFoldDB" id="A0A7W6S3U0"/>
<sequence>MESTPETRTCAPIRPVAPWIGGKRNLARRLVQLIETVPHTLYAEPFVGMAGVFLRRTRIPKAEVINDASGDVATFFRILQRHYPQFMDTLRFQITSRRDFDRLCRVDPATLTDLERAARFLVLQRLAFAGKVVGRTFGVHMAGPARFNLNTLGPQLADLHERLAGVVIENLDFGAFLRRYDRPTTLFYCDPPYVGVEDYYGKGLFTAEDHRRLAAILLALKGSWILSINDHPLIRDLYAGCRIDDAPVRYTAARDAPAKAVTELIIRPPDPL</sequence>
<dbReference type="InterPro" id="IPR012327">
    <property type="entry name" value="MeTrfase_D12"/>
</dbReference>
<dbReference type="Pfam" id="PF02086">
    <property type="entry name" value="MethyltransfD12"/>
    <property type="match status" value="1"/>
</dbReference>
<feature type="binding site" evidence="4">
    <location>
        <position position="23"/>
    </location>
    <ligand>
        <name>S-adenosyl-L-methionine</name>
        <dbReference type="ChEBI" id="CHEBI:59789"/>
    </ligand>
</feature>
<evidence type="ECO:0000313" key="5">
    <source>
        <dbReference type="EMBL" id="MBB4287845.1"/>
    </source>
</evidence>